<accession>A0A1I4ZDN4</accession>
<protein>
    <submittedName>
        <fullName evidence="1">Uncharacterized protein</fullName>
    </submittedName>
</protein>
<organism evidence="1 2">
    <name type="scientific">Formivibrio citricus</name>
    <dbReference type="NCBI Taxonomy" id="83765"/>
    <lineage>
        <taxon>Bacteria</taxon>
        <taxon>Pseudomonadati</taxon>
        <taxon>Pseudomonadota</taxon>
        <taxon>Betaproteobacteria</taxon>
        <taxon>Neisseriales</taxon>
        <taxon>Chitinibacteraceae</taxon>
        <taxon>Formivibrio</taxon>
    </lineage>
</organism>
<sequence length="73" mass="8328">MVYFMGAGIDFKWSIVISNGSNLLKIRREKCRNRASLLILERMAKFMGQKSDSALPSTYVDSVTKSHSSHMWT</sequence>
<dbReference type="Proteomes" id="UP000242869">
    <property type="component" value="Unassembled WGS sequence"/>
</dbReference>
<reference evidence="2" key="1">
    <citation type="submission" date="2016-10" db="EMBL/GenBank/DDBJ databases">
        <authorList>
            <person name="Varghese N."/>
            <person name="Submissions S."/>
        </authorList>
    </citation>
    <scope>NUCLEOTIDE SEQUENCE [LARGE SCALE GENOMIC DNA]</scope>
    <source>
        <strain evidence="2">DSM 6150</strain>
    </source>
</reference>
<proteinExistence type="predicted"/>
<dbReference type="AlphaFoldDB" id="A0A1I4ZDN4"/>
<dbReference type="EMBL" id="FOVE01000010">
    <property type="protein sequence ID" value="SFN48328.1"/>
    <property type="molecule type" value="Genomic_DNA"/>
</dbReference>
<keyword evidence="2" id="KW-1185">Reference proteome</keyword>
<gene>
    <name evidence="1" type="ORF">SAMN05660284_01596</name>
</gene>
<evidence type="ECO:0000313" key="1">
    <source>
        <dbReference type="EMBL" id="SFN48328.1"/>
    </source>
</evidence>
<evidence type="ECO:0000313" key="2">
    <source>
        <dbReference type="Proteomes" id="UP000242869"/>
    </source>
</evidence>
<name>A0A1I4ZDN4_9NEIS</name>